<dbReference type="KEGG" id="gur:Gura_1634"/>
<dbReference type="PANTHER" id="PTHR14136">
    <property type="entry name" value="BTB_POZ DOMAIN-CONTAINING PROTEIN KCTD9"/>
    <property type="match status" value="1"/>
</dbReference>
<evidence type="ECO:0000313" key="2">
    <source>
        <dbReference type="EMBL" id="ABQ25829.1"/>
    </source>
</evidence>
<dbReference type="Proteomes" id="UP000006695">
    <property type="component" value="Chromosome"/>
</dbReference>
<gene>
    <name evidence="2" type="ordered locus">Gura_1634</name>
</gene>
<keyword evidence="3" id="KW-1185">Reference proteome</keyword>
<feature type="region of interest" description="Disordered" evidence="1">
    <location>
        <begin position="160"/>
        <end position="190"/>
    </location>
</feature>
<feature type="compositionally biased region" description="Basic residues" evidence="1">
    <location>
        <begin position="162"/>
        <end position="184"/>
    </location>
</feature>
<dbReference type="HOGENOM" id="CLU_920576_0_0_7"/>
<feature type="compositionally biased region" description="Basic and acidic residues" evidence="1">
    <location>
        <begin position="47"/>
        <end position="60"/>
    </location>
</feature>
<dbReference type="Gene3D" id="2.160.20.80">
    <property type="entry name" value="E3 ubiquitin-protein ligase SopA"/>
    <property type="match status" value="1"/>
</dbReference>
<accession>A5GEH4</accession>
<organism evidence="2 3">
    <name type="scientific">Geotalea uraniireducens (strain Rf4)</name>
    <name type="common">Geobacter uraniireducens</name>
    <dbReference type="NCBI Taxonomy" id="351605"/>
    <lineage>
        <taxon>Bacteria</taxon>
        <taxon>Pseudomonadati</taxon>
        <taxon>Thermodesulfobacteriota</taxon>
        <taxon>Desulfuromonadia</taxon>
        <taxon>Geobacterales</taxon>
        <taxon>Geobacteraceae</taxon>
        <taxon>Geotalea</taxon>
    </lineage>
</organism>
<feature type="region of interest" description="Disordered" evidence="1">
    <location>
        <begin position="26"/>
        <end position="84"/>
    </location>
</feature>
<evidence type="ECO:0000313" key="3">
    <source>
        <dbReference type="Proteomes" id="UP000006695"/>
    </source>
</evidence>
<feature type="compositionally biased region" description="Basic and acidic residues" evidence="1">
    <location>
        <begin position="67"/>
        <end position="84"/>
    </location>
</feature>
<dbReference type="InterPro" id="IPR001646">
    <property type="entry name" value="5peptide_repeat"/>
</dbReference>
<evidence type="ECO:0000256" key="1">
    <source>
        <dbReference type="SAM" id="MobiDB-lite"/>
    </source>
</evidence>
<dbReference type="PANTHER" id="PTHR14136:SF17">
    <property type="entry name" value="BTB_POZ DOMAIN-CONTAINING PROTEIN KCTD9"/>
    <property type="match status" value="1"/>
</dbReference>
<proteinExistence type="predicted"/>
<feature type="region of interest" description="Disordered" evidence="1">
    <location>
        <begin position="96"/>
        <end position="139"/>
    </location>
</feature>
<dbReference type="AlphaFoldDB" id="A5GEH4"/>
<dbReference type="SUPFAM" id="SSF141571">
    <property type="entry name" value="Pentapeptide repeat-like"/>
    <property type="match status" value="1"/>
</dbReference>
<protein>
    <submittedName>
        <fullName evidence="2">Pentapeptide repeat protein</fullName>
    </submittedName>
</protein>
<name>A5GEH4_GEOUR</name>
<dbReference type="EMBL" id="CP000698">
    <property type="protein sequence ID" value="ABQ25829.1"/>
    <property type="molecule type" value="Genomic_DNA"/>
</dbReference>
<reference evidence="2 3" key="1">
    <citation type="submission" date="2007-05" db="EMBL/GenBank/DDBJ databases">
        <title>Complete sequence of Geobacter uraniireducens Rf4.</title>
        <authorList>
            <consortium name="US DOE Joint Genome Institute"/>
            <person name="Copeland A."/>
            <person name="Lucas S."/>
            <person name="Lapidus A."/>
            <person name="Barry K."/>
            <person name="Detter J.C."/>
            <person name="Glavina del Rio T."/>
            <person name="Hammon N."/>
            <person name="Israni S."/>
            <person name="Dalin E."/>
            <person name="Tice H."/>
            <person name="Pitluck S."/>
            <person name="Chertkov O."/>
            <person name="Brettin T."/>
            <person name="Bruce D."/>
            <person name="Han C."/>
            <person name="Schmutz J."/>
            <person name="Larimer F."/>
            <person name="Land M."/>
            <person name="Hauser L."/>
            <person name="Kyrpides N."/>
            <person name="Mikhailova N."/>
            <person name="Shelobolina E."/>
            <person name="Aklujkar M."/>
            <person name="Lovley D."/>
            <person name="Richardson P."/>
        </authorList>
    </citation>
    <scope>NUCLEOTIDE SEQUENCE [LARGE SCALE GENOMIC DNA]</scope>
    <source>
        <strain evidence="2 3">Rf4</strain>
    </source>
</reference>
<dbReference type="Pfam" id="PF00805">
    <property type="entry name" value="Pentapeptide"/>
    <property type="match status" value="1"/>
</dbReference>
<dbReference type="InterPro" id="IPR051082">
    <property type="entry name" value="Pentapeptide-BTB/POZ_domain"/>
</dbReference>
<dbReference type="STRING" id="351605.Gura_1634"/>
<sequence>MLLFMAVAGQMMTGAEAFSAEPVFTEQGEQVRSDEISPAKTSPDADEALKEADRLLHTADEQPMSDKMGEEQANAEKTKLEGQVKEATEREKLAAEKGALGNSHAVQKTAETNDNIKKKNVTAGKEKKVSHRTRKKKNHRKAYIPGLSPVMEDFHKDDGIHKKSTARKKPVRKHTSGARKKAGNRAHASVSRVPLAEIRKILSTTRNFDGMNLSGVNLTGFDLTGASLRGANLTNSNLERANLQEANLERANLKSANLYMSSLRLANINAANLDGANLDRAIWTEGRICLEGSRGFCKDVIP</sequence>
<feature type="compositionally biased region" description="Polar residues" evidence="1">
    <location>
        <begin position="104"/>
        <end position="113"/>
    </location>
</feature>
<feature type="compositionally biased region" description="Basic residues" evidence="1">
    <location>
        <begin position="128"/>
        <end position="139"/>
    </location>
</feature>